<keyword evidence="2" id="KW-0597">Phosphoprotein</keyword>
<evidence type="ECO:0000313" key="6">
    <source>
        <dbReference type="EMBL" id="KAJ7316593.1"/>
    </source>
</evidence>
<dbReference type="GO" id="GO:0005737">
    <property type="term" value="C:cytoplasm"/>
    <property type="evidence" value="ECO:0007669"/>
    <property type="project" value="TreeGrafter"/>
</dbReference>
<evidence type="ECO:0000256" key="3">
    <source>
        <dbReference type="SAM" id="MobiDB-lite"/>
    </source>
</evidence>
<dbReference type="GO" id="GO:0007265">
    <property type="term" value="P:Ras protein signal transduction"/>
    <property type="evidence" value="ECO:0007669"/>
    <property type="project" value="TreeGrafter"/>
</dbReference>
<feature type="region of interest" description="Disordered" evidence="3">
    <location>
        <begin position="388"/>
        <end position="493"/>
    </location>
</feature>
<name>A0A9Q0XIJ2_9SAUR</name>
<dbReference type="GO" id="GO:0043410">
    <property type="term" value="P:positive regulation of MAPK cascade"/>
    <property type="evidence" value="ECO:0007669"/>
    <property type="project" value="TreeGrafter"/>
</dbReference>
<dbReference type="SUPFAM" id="SSF50729">
    <property type="entry name" value="PH domain-like"/>
    <property type="match status" value="2"/>
</dbReference>
<dbReference type="PROSITE" id="PS51064">
    <property type="entry name" value="IRS_PTB"/>
    <property type="match status" value="1"/>
</dbReference>
<dbReference type="SMART" id="SM00310">
    <property type="entry name" value="PTBI"/>
    <property type="match status" value="1"/>
</dbReference>
<proteinExistence type="inferred from homology"/>
<keyword evidence="4" id="KW-0732">Signal</keyword>
<dbReference type="AlphaFoldDB" id="A0A9Q0XIJ2"/>
<dbReference type="InterPro" id="IPR037751">
    <property type="entry name" value="Dok1/2/3_PTB"/>
</dbReference>
<evidence type="ECO:0000256" key="4">
    <source>
        <dbReference type="SAM" id="SignalP"/>
    </source>
</evidence>
<evidence type="ECO:0000259" key="5">
    <source>
        <dbReference type="PROSITE" id="PS51064"/>
    </source>
</evidence>
<dbReference type="InterPro" id="IPR011993">
    <property type="entry name" value="PH-like_dom_sf"/>
</dbReference>
<organism evidence="6 7">
    <name type="scientific">Phrynocephalus forsythii</name>
    <dbReference type="NCBI Taxonomy" id="171643"/>
    <lineage>
        <taxon>Eukaryota</taxon>
        <taxon>Metazoa</taxon>
        <taxon>Chordata</taxon>
        <taxon>Craniata</taxon>
        <taxon>Vertebrata</taxon>
        <taxon>Euteleostomi</taxon>
        <taxon>Lepidosauria</taxon>
        <taxon>Squamata</taxon>
        <taxon>Bifurcata</taxon>
        <taxon>Unidentata</taxon>
        <taxon>Episquamata</taxon>
        <taxon>Toxicofera</taxon>
        <taxon>Iguania</taxon>
        <taxon>Acrodonta</taxon>
        <taxon>Agamidae</taxon>
        <taxon>Agaminae</taxon>
        <taxon>Phrynocephalus</taxon>
    </lineage>
</organism>
<evidence type="ECO:0000256" key="1">
    <source>
        <dbReference type="ARBA" id="ARBA00010955"/>
    </source>
</evidence>
<dbReference type="SMART" id="SM00233">
    <property type="entry name" value="PH"/>
    <property type="match status" value="1"/>
</dbReference>
<dbReference type="InterPro" id="IPR001849">
    <property type="entry name" value="PH_domain"/>
</dbReference>
<dbReference type="CDD" id="cd01203">
    <property type="entry name" value="PTB_DOK1_DOK2_DOK3"/>
    <property type="match status" value="1"/>
</dbReference>
<dbReference type="EMBL" id="JAPFRF010000011">
    <property type="protein sequence ID" value="KAJ7316593.1"/>
    <property type="molecule type" value="Genomic_DNA"/>
</dbReference>
<keyword evidence="7" id="KW-1185">Reference proteome</keyword>
<dbReference type="InterPro" id="IPR050996">
    <property type="entry name" value="Docking_Protein_DOK"/>
</dbReference>
<dbReference type="Pfam" id="PF02174">
    <property type="entry name" value="IRS"/>
    <property type="match status" value="1"/>
</dbReference>
<protein>
    <recommendedName>
        <fullName evidence="5">IRS-type PTB domain-containing protein</fullName>
    </recommendedName>
</protein>
<reference evidence="6" key="1">
    <citation type="journal article" date="2023" name="DNA Res.">
        <title>Chromosome-level genome assembly of Phrynocephalus forsythii using third-generation DNA sequencing and Hi-C analysis.</title>
        <authorList>
            <person name="Qi Y."/>
            <person name="Zhao W."/>
            <person name="Zhao Y."/>
            <person name="Niu C."/>
            <person name="Cao S."/>
            <person name="Zhang Y."/>
        </authorList>
    </citation>
    <scope>NUCLEOTIDE SEQUENCE</scope>
    <source>
        <tissue evidence="6">Muscle</tissue>
    </source>
</reference>
<dbReference type="Gene3D" id="2.30.29.30">
    <property type="entry name" value="Pleckstrin-homology domain (PH domain)/Phosphotyrosine-binding domain (PTB)"/>
    <property type="match status" value="2"/>
</dbReference>
<feature type="domain" description="IRS-type PTB" evidence="5">
    <location>
        <begin position="171"/>
        <end position="275"/>
    </location>
</feature>
<feature type="signal peptide" evidence="4">
    <location>
        <begin position="1"/>
        <end position="20"/>
    </location>
</feature>
<evidence type="ECO:0000256" key="2">
    <source>
        <dbReference type="ARBA" id="ARBA00022553"/>
    </source>
</evidence>
<evidence type="ECO:0000313" key="7">
    <source>
        <dbReference type="Proteomes" id="UP001142489"/>
    </source>
</evidence>
<dbReference type="InterPro" id="IPR002404">
    <property type="entry name" value="IRS_PTB"/>
</dbReference>
<dbReference type="SMART" id="SM01244">
    <property type="entry name" value="IRS"/>
    <property type="match status" value="1"/>
</dbReference>
<sequence>MSATMLPLSILLFACMQTAAIWACLFTCVCSRLHDTTFCFHSQKTWRKVWAQLFADSPSGIARLEYFEARDGAKGEKGTLRKGERKVIRLSDCVSVERAGECSCPKETAPFCLSLMERSCLLAADQPDDWIERICQLAFQRASAQPSSAGNTPSPQPVMEENAIYSSWQKTACEYPVTVIPTEASARCHLKGNYLMVPLAEQLVLKDVQSGQGLYTWPYTFLRRFGQEKSMFSFEAGRRCNSGEGLFTFNTVRAAEICRTVLAAIEHQKALLLEGEKKASLPSALNSMQKAGPWPWPAARESLEETPPLYAINPAKPMERGESETEEPIIYASIGRSVPPLFQPCGKTEAKVKEQGEQLSDHLYENLRALEQGVVLCPLEPVGFRGRDSLEGGSGSSQEASPIYDNSPLVTKRSACHPSANPSIGAPDSSPERQCPPPQLLDCQEAVSGGEGNVKSKSRGPGAFKHKLVTMLSRDGGGAQKAASRSVSPMDKS</sequence>
<gene>
    <name evidence="6" type="ORF">JRQ81_002755</name>
</gene>
<accession>A0A9Q0XIJ2</accession>
<dbReference type="PANTHER" id="PTHR21258">
    <property type="entry name" value="DOCKING PROTEIN RELATED"/>
    <property type="match status" value="1"/>
</dbReference>
<dbReference type="GO" id="GO:0007169">
    <property type="term" value="P:cell surface receptor protein tyrosine kinase signaling pathway"/>
    <property type="evidence" value="ECO:0007669"/>
    <property type="project" value="TreeGrafter"/>
</dbReference>
<comment type="caution">
    <text evidence="6">The sequence shown here is derived from an EMBL/GenBank/DDBJ whole genome shotgun (WGS) entry which is preliminary data.</text>
</comment>
<dbReference type="OrthoDB" id="6243387at2759"/>
<dbReference type="PANTHER" id="PTHR21258:SF42">
    <property type="entry name" value="DOCKING PROTEIN 3"/>
    <property type="match status" value="1"/>
</dbReference>
<feature type="chain" id="PRO_5040472661" description="IRS-type PTB domain-containing protein" evidence="4">
    <location>
        <begin position="21"/>
        <end position="493"/>
    </location>
</feature>
<comment type="similarity">
    <text evidence="1">Belongs to the DOK family. Type A subfamily.</text>
</comment>
<dbReference type="Proteomes" id="UP001142489">
    <property type="component" value="Unassembled WGS sequence"/>
</dbReference>